<keyword evidence="5 7" id="KW-1133">Transmembrane helix</keyword>
<evidence type="ECO:0000256" key="4">
    <source>
        <dbReference type="ARBA" id="ARBA00022801"/>
    </source>
</evidence>
<dbReference type="EMBL" id="FYEW01000002">
    <property type="protein sequence ID" value="SNC74616.1"/>
    <property type="molecule type" value="Genomic_DNA"/>
</dbReference>
<feature type="transmembrane region" description="Helical" evidence="7">
    <location>
        <begin position="231"/>
        <end position="250"/>
    </location>
</feature>
<dbReference type="RefSeq" id="WP_088843820.1">
    <property type="nucleotide sequence ID" value="NZ_FYEW01000002.1"/>
</dbReference>
<dbReference type="GO" id="GO:0016020">
    <property type="term" value="C:membrane"/>
    <property type="evidence" value="ECO:0007669"/>
    <property type="project" value="UniProtKB-SubCell"/>
</dbReference>
<dbReference type="PANTHER" id="PTHR43731:SF14">
    <property type="entry name" value="PRESENILIN-ASSOCIATED RHOMBOID-LIKE PROTEIN, MITOCHONDRIAL"/>
    <property type="match status" value="1"/>
</dbReference>
<gene>
    <name evidence="9" type="ORF">SAMN06265337_2459</name>
</gene>
<evidence type="ECO:0000313" key="9">
    <source>
        <dbReference type="EMBL" id="SNC74616.1"/>
    </source>
</evidence>
<dbReference type="Gene3D" id="1.20.1540.10">
    <property type="entry name" value="Rhomboid-like"/>
    <property type="match status" value="1"/>
</dbReference>
<feature type="transmembrane region" description="Helical" evidence="7">
    <location>
        <begin position="86"/>
        <end position="104"/>
    </location>
</feature>
<dbReference type="Proteomes" id="UP000198131">
    <property type="component" value="Unassembled WGS sequence"/>
</dbReference>
<keyword evidence="3 7" id="KW-0812">Transmembrane</keyword>
<dbReference type="GO" id="GO:0006508">
    <property type="term" value="P:proteolysis"/>
    <property type="evidence" value="ECO:0007669"/>
    <property type="project" value="UniProtKB-KW"/>
</dbReference>
<evidence type="ECO:0000256" key="5">
    <source>
        <dbReference type="ARBA" id="ARBA00022989"/>
    </source>
</evidence>
<evidence type="ECO:0000256" key="6">
    <source>
        <dbReference type="ARBA" id="ARBA00023136"/>
    </source>
</evidence>
<organism evidence="9 10">
    <name type="scientific">Hymenobacter gelipurpurascens</name>
    <dbReference type="NCBI Taxonomy" id="89968"/>
    <lineage>
        <taxon>Bacteria</taxon>
        <taxon>Pseudomonadati</taxon>
        <taxon>Bacteroidota</taxon>
        <taxon>Cytophagia</taxon>
        <taxon>Cytophagales</taxon>
        <taxon>Hymenobacteraceae</taxon>
        <taxon>Hymenobacter</taxon>
    </lineage>
</organism>
<keyword evidence="4" id="KW-0378">Hydrolase</keyword>
<dbReference type="InterPro" id="IPR035952">
    <property type="entry name" value="Rhomboid-like_sf"/>
</dbReference>
<evidence type="ECO:0000256" key="7">
    <source>
        <dbReference type="SAM" id="Phobius"/>
    </source>
</evidence>
<accession>A0A212U8S2</accession>
<feature type="transmembrane region" description="Helical" evidence="7">
    <location>
        <begin position="175"/>
        <end position="192"/>
    </location>
</feature>
<dbReference type="SUPFAM" id="SSF144091">
    <property type="entry name" value="Rhomboid-like"/>
    <property type="match status" value="1"/>
</dbReference>
<comment type="subcellular location">
    <subcellularLocation>
        <location evidence="1">Membrane</location>
        <topology evidence="1">Multi-pass membrane protein</topology>
    </subcellularLocation>
</comment>
<dbReference type="PANTHER" id="PTHR43731">
    <property type="entry name" value="RHOMBOID PROTEASE"/>
    <property type="match status" value="1"/>
</dbReference>
<evidence type="ECO:0000256" key="1">
    <source>
        <dbReference type="ARBA" id="ARBA00004141"/>
    </source>
</evidence>
<dbReference type="AlphaFoldDB" id="A0A212U8S2"/>
<reference evidence="10" key="1">
    <citation type="submission" date="2017-06" db="EMBL/GenBank/DDBJ databases">
        <authorList>
            <person name="Varghese N."/>
            <person name="Submissions S."/>
        </authorList>
    </citation>
    <scope>NUCLEOTIDE SEQUENCE [LARGE SCALE GENOMIC DNA]</scope>
    <source>
        <strain evidence="10">DSM 11116</strain>
    </source>
</reference>
<feature type="domain" description="Peptidase S54 rhomboid" evidence="8">
    <location>
        <begin position="133"/>
        <end position="271"/>
    </location>
</feature>
<dbReference type="OrthoDB" id="9778341at2"/>
<feature type="transmembrane region" description="Helical" evidence="7">
    <location>
        <begin position="198"/>
        <end position="219"/>
    </location>
</feature>
<dbReference type="InterPro" id="IPR022764">
    <property type="entry name" value="Peptidase_S54_rhomboid_dom"/>
</dbReference>
<evidence type="ECO:0000259" key="8">
    <source>
        <dbReference type="Pfam" id="PF01694"/>
    </source>
</evidence>
<keyword evidence="6 7" id="KW-0472">Membrane</keyword>
<evidence type="ECO:0000256" key="2">
    <source>
        <dbReference type="ARBA" id="ARBA00009045"/>
    </source>
</evidence>
<protein>
    <submittedName>
        <fullName evidence="9">Rhomboid protease GluP</fullName>
    </submittedName>
</protein>
<evidence type="ECO:0000313" key="10">
    <source>
        <dbReference type="Proteomes" id="UP000198131"/>
    </source>
</evidence>
<sequence length="279" mass="29961">MAAPDPIGLFAQKTDAELLYLAQHGQRYPAAVVQGAVQELQRRGLIPEELPEPAARPVAAPPAAPEPTGWALLREISRGVFWPRPGYFITPILLWLNLLAYALLGMTGSDVVAPKAADLLRWGANFSPLTLHGEPWRLVTSCFLHGGPAHLLLNMSSLVFLGLMTEGLTGRWRLLLVYLLSGVGGSLLSLWWHTQGVLSVGASGAVFGLYGLLLATLALHPTSFDRSARRTVLLFIFYLMASSLAGGLETHATDNAAHVGGLLSGLVLGSLWPRRAHQA</sequence>
<name>A0A212U8S2_9BACT</name>
<dbReference type="InterPro" id="IPR050925">
    <property type="entry name" value="Rhomboid_protease_S54"/>
</dbReference>
<dbReference type="GO" id="GO:0004252">
    <property type="term" value="F:serine-type endopeptidase activity"/>
    <property type="evidence" value="ECO:0007669"/>
    <property type="project" value="InterPro"/>
</dbReference>
<dbReference type="Pfam" id="PF01694">
    <property type="entry name" value="Rhomboid"/>
    <property type="match status" value="1"/>
</dbReference>
<proteinExistence type="inferred from homology"/>
<comment type="similarity">
    <text evidence="2">Belongs to the peptidase S54 family.</text>
</comment>
<keyword evidence="9" id="KW-0645">Protease</keyword>
<keyword evidence="10" id="KW-1185">Reference proteome</keyword>
<evidence type="ECO:0000256" key="3">
    <source>
        <dbReference type="ARBA" id="ARBA00022692"/>
    </source>
</evidence>